<dbReference type="EMBL" id="CP071502">
    <property type="protein sequence ID" value="QSX36297.1"/>
    <property type="molecule type" value="Genomic_DNA"/>
</dbReference>
<evidence type="ECO:0000313" key="2">
    <source>
        <dbReference type="EMBL" id="QSX36297.1"/>
    </source>
</evidence>
<dbReference type="PROSITE" id="PS51257">
    <property type="entry name" value="PROKAR_LIPOPROTEIN"/>
    <property type="match status" value="1"/>
</dbReference>
<accession>A0ABX7QXP8</accession>
<feature type="chain" id="PRO_5046327030" evidence="1">
    <location>
        <begin position="25"/>
        <end position="192"/>
    </location>
</feature>
<proteinExistence type="predicted"/>
<name>A0ABX7QXP8_9GAMM</name>
<sequence length="192" mass="20662">MKVTLPALFAAVLLAGCASQPSYIALSPELPAVSPVAVGQVVSLSTVDTRKANFIVRINEDGKAARLVAPGEPPRAQIEDLLRQGLTKAGYQIGAGSDTSVEFQLEQLLTDVNEGTFGFEANSNLVISVMAFRRPGGGNEQQYFSKRYTARGTLKGPFSADFATLELDMNKLITKLSADILNDSELHQFLTR</sequence>
<gene>
    <name evidence="2" type="ORF">JYB85_13350</name>
</gene>
<evidence type="ECO:0000313" key="3">
    <source>
        <dbReference type="Proteomes" id="UP000663207"/>
    </source>
</evidence>
<protein>
    <submittedName>
        <fullName evidence="2">YajG family lipoprotein</fullName>
    </submittedName>
</protein>
<feature type="signal peptide" evidence="1">
    <location>
        <begin position="1"/>
        <end position="24"/>
    </location>
</feature>
<dbReference type="Pfam" id="PF03923">
    <property type="entry name" value="Lipoprotein_16"/>
    <property type="match status" value="1"/>
</dbReference>
<dbReference type="Proteomes" id="UP000663207">
    <property type="component" value="Chromosome"/>
</dbReference>
<keyword evidence="2" id="KW-0449">Lipoprotein</keyword>
<keyword evidence="1" id="KW-0732">Signal</keyword>
<reference evidence="2 3" key="1">
    <citation type="submission" date="2021-03" db="EMBL/GenBank/DDBJ databases">
        <title>Novel species identification of genus Shewanella.</title>
        <authorList>
            <person name="Liu G."/>
            <person name="Zhang Q."/>
        </authorList>
    </citation>
    <scope>NUCLEOTIDE SEQUENCE [LARGE SCALE GENOMIC DNA]</scope>
    <source>
        <strain evidence="2 3">FJAT-52962</strain>
    </source>
</reference>
<dbReference type="InterPro" id="IPR005619">
    <property type="entry name" value="Uncharacterised_YajG"/>
</dbReference>
<organism evidence="2 3">
    <name type="scientific">Shewanella sedimentimangrovi</name>
    <dbReference type="NCBI Taxonomy" id="2814293"/>
    <lineage>
        <taxon>Bacteria</taxon>
        <taxon>Pseudomonadati</taxon>
        <taxon>Pseudomonadota</taxon>
        <taxon>Gammaproteobacteria</taxon>
        <taxon>Alteromonadales</taxon>
        <taxon>Shewanellaceae</taxon>
        <taxon>Shewanella</taxon>
    </lineage>
</organism>
<evidence type="ECO:0000256" key="1">
    <source>
        <dbReference type="SAM" id="SignalP"/>
    </source>
</evidence>
<dbReference type="RefSeq" id="WP_207379689.1">
    <property type="nucleotide sequence ID" value="NZ_CP071502.1"/>
</dbReference>
<keyword evidence="3" id="KW-1185">Reference proteome</keyword>